<feature type="signal peptide" evidence="1">
    <location>
        <begin position="1"/>
        <end position="29"/>
    </location>
</feature>
<dbReference type="EMBL" id="CP073249">
    <property type="protein sequence ID" value="QUF07307.1"/>
    <property type="molecule type" value="Genomic_DNA"/>
</dbReference>
<evidence type="ECO:0008006" key="4">
    <source>
        <dbReference type="Google" id="ProtNLM"/>
    </source>
</evidence>
<keyword evidence="1" id="KW-0732">Signal</keyword>
<feature type="chain" id="PRO_5041466677" description="Secreted protein" evidence="1">
    <location>
        <begin position="30"/>
        <end position="218"/>
    </location>
</feature>
<reference evidence="2" key="1">
    <citation type="submission" date="2021-04" db="EMBL/GenBank/DDBJ databases">
        <title>Genomic sequence of Actinosynnema pretiosum subsp. pretiosum ATCC 31280 (C-14919).</title>
        <authorList>
            <person name="Bai L."/>
            <person name="Wang X."/>
            <person name="Xiao Y."/>
        </authorList>
    </citation>
    <scope>NUCLEOTIDE SEQUENCE</scope>
    <source>
        <strain evidence="2">ATCC 31280</strain>
    </source>
</reference>
<proteinExistence type="predicted"/>
<evidence type="ECO:0000256" key="1">
    <source>
        <dbReference type="SAM" id="SignalP"/>
    </source>
</evidence>
<dbReference type="AlphaFoldDB" id="A0AA45R6R2"/>
<evidence type="ECO:0000313" key="2">
    <source>
        <dbReference type="EMBL" id="QUF07307.1"/>
    </source>
</evidence>
<protein>
    <recommendedName>
        <fullName evidence="4">Secreted protein</fullName>
    </recommendedName>
</protein>
<gene>
    <name evidence="2" type="ORF">KCV87_15490</name>
</gene>
<sequence length="218" mass="22173">MNHTWARRVGAVTAALAMGLVSTAAPALADDTPAGVAAVGVADYVVNGQTVTTGVLAPCSVEGVKVNASLLTVRTGVRFGPGSTTCTTKVVDPENYITTTKSEALGSQFELSALMDAGGPRLKIASWQLSCSATQDGTSAQWGISGLSGFTGLPSQLTANYTYDVKKGANLLAKVIFGEVTTPPDGSITMNLMRVEFQPASGVTGEVVVGSTACSPTP</sequence>
<name>A0AA45R6R2_9PSEU</name>
<evidence type="ECO:0000313" key="3">
    <source>
        <dbReference type="Proteomes" id="UP000677152"/>
    </source>
</evidence>
<organism evidence="2 3">
    <name type="scientific">Actinosynnema pretiosum subsp. pretiosum</name>
    <dbReference type="NCBI Taxonomy" id="103721"/>
    <lineage>
        <taxon>Bacteria</taxon>
        <taxon>Bacillati</taxon>
        <taxon>Actinomycetota</taxon>
        <taxon>Actinomycetes</taxon>
        <taxon>Pseudonocardiales</taxon>
        <taxon>Pseudonocardiaceae</taxon>
        <taxon>Actinosynnema</taxon>
    </lineage>
</organism>
<accession>A0AA45R6R2</accession>
<dbReference type="Proteomes" id="UP000677152">
    <property type="component" value="Chromosome"/>
</dbReference>